<dbReference type="AlphaFoldDB" id="A0A443J6Q9"/>
<evidence type="ECO:0000313" key="2">
    <source>
        <dbReference type="Proteomes" id="UP000285970"/>
    </source>
</evidence>
<sequence length="91" mass="9874">MSGGKTMIRTQMAVNDAVFALAQGQDIEALKKRIEDAVGRGGRFESFVVVGNREVSVLFSPHTSVAFSVETVSYDERDDGDPDVPYGGFDE</sequence>
<reference evidence="1 2" key="1">
    <citation type="journal article" date="2018" name="Front. Microbiol.">
        <title>Novel Insights Into Bacterial Dimethylsulfoniopropionate Catabolism in the East China Sea.</title>
        <authorList>
            <person name="Liu J."/>
            <person name="Liu J."/>
            <person name="Zhang S.H."/>
            <person name="Liang J."/>
            <person name="Lin H."/>
            <person name="Song D."/>
            <person name="Yang G.P."/>
            <person name="Todd J.D."/>
            <person name="Zhang X.H."/>
        </authorList>
    </citation>
    <scope>NUCLEOTIDE SEQUENCE [LARGE SCALE GENOMIC DNA]</scope>
    <source>
        <strain evidence="1 2">ZYFD042</strain>
    </source>
</reference>
<name>A0A443J6Q9_9MICO</name>
<evidence type="ECO:0000313" key="1">
    <source>
        <dbReference type="EMBL" id="RWR16088.1"/>
    </source>
</evidence>
<protein>
    <submittedName>
        <fullName evidence="1">Uncharacterized protein</fullName>
    </submittedName>
</protein>
<organism evidence="1 2">
    <name type="scientific">Microbacterium enclense</name>
    <dbReference type="NCBI Taxonomy" id="993073"/>
    <lineage>
        <taxon>Bacteria</taxon>
        <taxon>Bacillati</taxon>
        <taxon>Actinomycetota</taxon>
        <taxon>Actinomycetes</taxon>
        <taxon>Micrococcales</taxon>
        <taxon>Microbacteriaceae</taxon>
        <taxon>Microbacterium</taxon>
    </lineage>
</organism>
<gene>
    <name evidence="1" type="ORF">D8Y23_14395</name>
</gene>
<comment type="caution">
    <text evidence="1">The sequence shown here is derived from an EMBL/GenBank/DDBJ whole genome shotgun (WGS) entry which is preliminary data.</text>
</comment>
<dbReference type="OrthoDB" id="5120955at2"/>
<proteinExistence type="predicted"/>
<dbReference type="Proteomes" id="UP000285970">
    <property type="component" value="Unassembled WGS sequence"/>
</dbReference>
<dbReference type="EMBL" id="RBZY01000066">
    <property type="protein sequence ID" value="RWR16088.1"/>
    <property type="molecule type" value="Genomic_DNA"/>
</dbReference>
<accession>A0A443J6Q9</accession>